<evidence type="ECO:0000256" key="1">
    <source>
        <dbReference type="ARBA" id="ARBA00004239"/>
    </source>
</evidence>
<dbReference type="SMART" id="SM00306">
    <property type="entry name" value="HintN"/>
    <property type="match status" value="1"/>
</dbReference>
<dbReference type="InterPro" id="IPR001767">
    <property type="entry name" value="Hedgehog_Hint"/>
</dbReference>
<evidence type="ECO:0000259" key="4">
    <source>
        <dbReference type="SMART" id="SM00305"/>
    </source>
</evidence>
<dbReference type="InterPro" id="IPR003586">
    <property type="entry name" value="Hint_dom_C"/>
</dbReference>
<evidence type="ECO:0000256" key="2">
    <source>
        <dbReference type="ARBA" id="ARBA00022473"/>
    </source>
</evidence>
<dbReference type="InterPro" id="IPR052140">
    <property type="entry name" value="Dev_Signal_Hedgehog-like"/>
</dbReference>
<dbReference type="WBParaSite" id="ALUE_0000800201-mRNA-1">
    <property type="protein sequence ID" value="ALUE_0000800201-mRNA-1"/>
    <property type="gene ID" value="ALUE_0000800201"/>
</dbReference>
<proteinExistence type="predicted"/>
<evidence type="ECO:0000313" key="7">
    <source>
        <dbReference type="WBParaSite" id="ALUE_0000800201-mRNA-1"/>
    </source>
</evidence>
<dbReference type="SMART" id="SM00305">
    <property type="entry name" value="HintC"/>
    <property type="match status" value="1"/>
</dbReference>
<dbReference type="SUPFAM" id="SSF51294">
    <property type="entry name" value="Hedgehog/intein (Hint) domain"/>
    <property type="match status" value="1"/>
</dbReference>
<dbReference type="InterPro" id="IPR003587">
    <property type="entry name" value="Hint_dom_N"/>
</dbReference>
<dbReference type="CDD" id="cd00081">
    <property type="entry name" value="Hint"/>
    <property type="match status" value="1"/>
</dbReference>
<dbReference type="PRINTS" id="PR00632">
    <property type="entry name" value="SONICHHOG"/>
</dbReference>
<comment type="subcellular location">
    <subcellularLocation>
        <location evidence="1">Secreted</location>
        <location evidence="1">Extracellular space</location>
    </subcellularLocation>
</comment>
<keyword evidence="3" id="KW-0732">Signal</keyword>
<dbReference type="Proteomes" id="UP000036681">
    <property type="component" value="Unplaced"/>
</dbReference>
<dbReference type="GO" id="GO:0016540">
    <property type="term" value="P:protein autoprocessing"/>
    <property type="evidence" value="ECO:0007669"/>
    <property type="project" value="InterPro"/>
</dbReference>
<evidence type="ECO:0000259" key="5">
    <source>
        <dbReference type="SMART" id="SM00306"/>
    </source>
</evidence>
<feature type="domain" description="Hint" evidence="4">
    <location>
        <begin position="484"/>
        <end position="528"/>
    </location>
</feature>
<feature type="domain" description="Hint" evidence="5">
    <location>
        <begin position="379"/>
        <end position="481"/>
    </location>
</feature>
<evidence type="ECO:0000256" key="3">
    <source>
        <dbReference type="ARBA" id="ARBA00022729"/>
    </source>
</evidence>
<dbReference type="InterPro" id="IPR036844">
    <property type="entry name" value="Hint_dom_sf"/>
</dbReference>
<dbReference type="GO" id="GO:0007267">
    <property type="term" value="P:cell-cell signaling"/>
    <property type="evidence" value="ECO:0007669"/>
    <property type="project" value="InterPro"/>
</dbReference>
<dbReference type="InterPro" id="IPR001657">
    <property type="entry name" value="Hedgehog"/>
</dbReference>
<dbReference type="PANTHER" id="PTHR46706:SF12">
    <property type="entry name" value="PROTEIN QUA-1-RELATED"/>
    <property type="match status" value="1"/>
</dbReference>
<accession>A0A9J2PDL1</accession>
<name>A0A9J2PDL1_ASCLU</name>
<keyword evidence="2" id="KW-0217">Developmental protein</keyword>
<keyword evidence="6" id="KW-1185">Reference proteome</keyword>
<reference evidence="7" key="1">
    <citation type="submission" date="2023-03" db="UniProtKB">
        <authorList>
            <consortium name="WormBaseParasite"/>
        </authorList>
    </citation>
    <scope>IDENTIFICATION</scope>
</reference>
<evidence type="ECO:0000313" key="6">
    <source>
        <dbReference type="Proteomes" id="UP000036681"/>
    </source>
</evidence>
<dbReference type="Pfam" id="PF01079">
    <property type="entry name" value="Hint"/>
    <property type="match status" value="1"/>
</dbReference>
<sequence>MFPKAFQSNMRKGNTGAKELTIGTAIEKIEPTLFDLNIEVKFGQILDQELAKVVKYDFEHAEPEDCLLREANILLVELCVRMCPVEAGVIASVVAYITQDGKPHIPTMTSPPEIAKVGSPIGLSATDPLNELNSLERTRTRASHERERRMTADINSKRPYHRTYASPARRRKPAYRDEHLYDNEYPLRLKPMWKPLAARRSGYYKPSIEDYDDYEMEQQPMRRAISKRPRYGTSEYFWPFQSAMKRPYRTMNSNRYIPVEELSIDPKTDDNIYDAQFDGGTGGTRAVANHPSHSTAVQNGNADSLQTTNGIEHQPHSVYTRLSPPAPHINKYLQVATPALPLSTRQYAAVQRAAPLFSDLASEYYYGSSGNLNGVFDSLQCFSGDMTVETPDGTREIRSLKRGEKVLSIEGSFISYSPVIMFLHRLENETAEFNLIATEGNLQLKLTDFHLIYVTNCADGETLRLTHSKNVRKGQCLHVIGNDKSLLTPTKVVNITRVIQRGIYAPLTAAGDIIVNSMLSSCHSNAVLQTLQQTFFTQWRRLNSWLTAEDDNNEQNGELPLGVEYLTSILDALIPIETFI</sequence>
<dbReference type="Gene3D" id="2.170.16.10">
    <property type="entry name" value="Hedgehog/Intein (Hint) domain"/>
    <property type="match status" value="1"/>
</dbReference>
<dbReference type="PANTHER" id="PTHR46706">
    <property type="entry name" value="PROTEIN QUA-1-RELATED"/>
    <property type="match status" value="1"/>
</dbReference>
<dbReference type="GO" id="GO:0005576">
    <property type="term" value="C:extracellular region"/>
    <property type="evidence" value="ECO:0007669"/>
    <property type="project" value="UniProtKB-SubCell"/>
</dbReference>
<dbReference type="AlphaFoldDB" id="A0A9J2PDL1"/>
<organism evidence="6 7">
    <name type="scientific">Ascaris lumbricoides</name>
    <name type="common">Giant roundworm</name>
    <dbReference type="NCBI Taxonomy" id="6252"/>
    <lineage>
        <taxon>Eukaryota</taxon>
        <taxon>Metazoa</taxon>
        <taxon>Ecdysozoa</taxon>
        <taxon>Nematoda</taxon>
        <taxon>Chromadorea</taxon>
        <taxon>Rhabditida</taxon>
        <taxon>Spirurina</taxon>
        <taxon>Ascaridomorpha</taxon>
        <taxon>Ascaridoidea</taxon>
        <taxon>Ascarididae</taxon>
        <taxon>Ascaris</taxon>
    </lineage>
</organism>
<protein>
    <submittedName>
        <fullName evidence="7">Hint domain-containing protein</fullName>
    </submittedName>
</protein>